<organism evidence="1 2">
    <name type="scientific">Spirosoma profusum</name>
    <dbReference type="NCBI Taxonomy" id="2771354"/>
    <lineage>
        <taxon>Bacteria</taxon>
        <taxon>Pseudomonadati</taxon>
        <taxon>Bacteroidota</taxon>
        <taxon>Cytophagia</taxon>
        <taxon>Cytophagales</taxon>
        <taxon>Cytophagaceae</taxon>
        <taxon>Spirosoma</taxon>
    </lineage>
</organism>
<dbReference type="Proteomes" id="UP000598820">
    <property type="component" value="Unassembled WGS sequence"/>
</dbReference>
<dbReference type="EMBL" id="JACWZY010000021">
    <property type="protein sequence ID" value="MBD2703418.1"/>
    <property type="molecule type" value="Genomic_DNA"/>
</dbReference>
<evidence type="ECO:0000313" key="2">
    <source>
        <dbReference type="Proteomes" id="UP000598820"/>
    </source>
</evidence>
<keyword evidence="2" id="KW-1185">Reference proteome</keyword>
<reference evidence="1" key="1">
    <citation type="submission" date="2020-09" db="EMBL/GenBank/DDBJ databases">
        <authorList>
            <person name="Kim M.K."/>
        </authorList>
    </citation>
    <scope>NUCLEOTIDE SEQUENCE</scope>
    <source>
        <strain evidence="1">BT702</strain>
    </source>
</reference>
<protein>
    <submittedName>
        <fullName evidence="1">Uncharacterized protein</fullName>
    </submittedName>
</protein>
<sequence length="250" mass="29062">MHKMQLEDEKTWPVKVVAFLERNEELFRNWKTRFKPIDPKEYDKAITHLRAILRDSDYTLQGYHCTRLTEEEIQSILVKGMSLPSAATLRERIENLRQNGLIDSPTANYLLSKNEADDSNRAGMIWFCFFPPRVEGQLGIERFFRSWGGEALYNSHEDDKLSGHMLTKIGTPCLIEAYIPIESLAYHGGLDFKLIAHFLRNRGLKPDNPIEHEDRAQHKIPAENIIRVIRFHEPDFMKLTGCAKWKPVLS</sequence>
<evidence type="ECO:0000313" key="1">
    <source>
        <dbReference type="EMBL" id="MBD2703418.1"/>
    </source>
</evidence>
<accession>A0A926XYU9</accession>
<dbReference type="RefSeq" id="WP_190889265.1">
    <property type="nucleotide sequence ID" value="NZ_JACWZY010000021.1"/>
</dbReference>
<proteinExistence type="predicted"/>
<gene>
    <name evidence="1" type="ORF">IC229_22430</name>
</gene>
<dbReference type="AlphaFoldDB" id="A0A926XYU9"/>
<comment type="caution">
    <text evidence="1">The sequence shown here is derived from an EMBL/GenBank/DDBJ whole genome shotgun (WGS) entry which is preliminary data.</text>
</comment>
<name>A0A926XYU9_9BACT</name>